<reference evidence="1 2" key="1">
    <citation type="submission" date="2024-03" db="EMBL/GenBank/DDBJ databases">
        <title>Novel species of the genus Variovorax.</title>
        <authorList>
            <person name="Liu Q."/>
            <person name="Xin Y.-H."/>
        </authorList>
    </citation>
    <scope>NUCLEOTIDE SEQUENCE [LARGE SCALE GENOMIC DNA]</scope>
    <source>
        <strain evidence="1 2">KACC 18501</strain>
    </source>
</reference>
<protein>
    <submittedName>
        <fullName evidence="1">Uncharacterized protein</fullName>
    </submittedName>
</protein>
<name>A0ABU8WAM8_9BURK</name>
<sequence length="66" mass="7176">MWVIMPTGGFLSAVRKPGDEEAGTLTIRARVKADLIELREHYLPSLGAIQSDGGTDYAFRVVGEGR</sequence>
<comment type="caution">
    <text evidence="1">The sequence shown here is derived from an EMBL/GenBank/DDBJ whole genome shotgun (WGS) entry which is preliminary data.</text>
</comment>
<dbReference type="EMBL" id="JBBKZV010000051">
    <property type="protein sequence ID" value="MEJ8827099.1"/>
    <property type="molecule type" value="Genomic_DNA"/>
</dbReference>
<dbReference type="Proteomes" id="UP001363010">
    <property type="component" value="Unassembled WGS sequence"/>
</dbReference>
<evidence type="ECO:0000313" key="2">
    <source>
        <dbReference type="Proteomes" id="UP001363010"/>
    </source>
</evidence>
<dbReference type="RefSeq" id="WP_340368129.1">
    <property type="nucleotide sequence ID" value="NZ_JBBKZV010000051.1"/>
</dbReference>
<proteinExistence type="predicted"/>
<keyword evidence="2" id="KW-1185">Reference proteome</keyword>
<evidence type="ECO:0000313" key="1">
    <source>
        <dbReference type="EMBL" id="MEJ8827099.1"/>
    </source>
</evidence>
<gene>
    <name evidence="1" type="ORF">WKW80_34785</name>
</gene>
<accession>A0ABU8WAM8</accession>
<organism evidence="1 2">
    <name type="scientific">Variovorax humicola</name>
    <dbReference type="NCBI Taxonomy" id="1769758"/>
    <lineage>
        <taxon>Bacteria</taxon>
        <taxon>Pseudomonadati</taxon>
        <taxon>Pseudomonadota</taxon>
        <taxon>Betaproteobacteria</taxon>
        <taxon>Burkholderiales</taxon>
        <taxon>Comamonadaceae</taxon>
        <taxon>Variovorax</taxon>
    </lineage>
</organism>